<feature type="transmembrane region" description="Helical" evidence="1">
    <location>
        <begin position="6"/>
        <end position="26"/>
    </location>
</feature>
<feature type="transmembrane region" description="Helical" evidence="1">
    <location>
        <begin position="334"/>
        <end position="352"/>
    </location>
</feature>
<reference evidence="3 4" key="1">
    <citation type="submission" date="2019-03" db="EMBL/GenBank/DDBJ databases">
        <title>Genomic Encyclopedia of Type Strains, Phase IV (KMG-IV): sequencing the most valuable type-strain genomes for metagenomic binning, comparative biology and taxonomic classification.</title>
        <authorList>
            <person name="Goeker M."/>
        </authorList>
    </citation>
    <scope>NUCLEOTIDE SEQUENCE [LARGE SCALE GENOMIC DNA]</scope>
    <source>
        <strain evidence="3 4">DSM 23802</strain>
    </source>
</reference>
<gene>
    <name evidence="3" type="ORF">EDD72_12242</name>
</gene>
<name>A0A4R3K8U1_9BACI</name>
<dbReference type="AlphaFoldDB" id="A0A4R3K8U1"/>
<evidence type="ECO:0000259" key="2">
    <source>
        <dbReference type="Pfam" id="PF07670"/>
    </source>
</evidence>
<dbReference type="RefSeq" id="WP_132770298.1">
    <property type="nucleotide sequence ID" value="NZ_SMAB01000022.1"/>
</dbReference>
<evidence type="ECO:0000313" key="3">
    <source>
        <dbReference type="EMBL" id="TCS79233.1"/>
    </source>
</evidence>
<proteinExistence type="predicted"/>
<dbReference type="EMBL" id="SMAB01000022">
    <property type="protein sequence ID" value="TCS79233.1"/>
    <property type="molecule type" value="Genomic_DNA"/>
</dbReference>
<dbReference type="InterPro" id="IPR014226">
    <property type="entry name" value="Spore_IM_YlbJ"/>
</dbReference>
<feature type="transmembrane region" description="Helical" evidence="1">
    <location>
        <begin position="387"/>
        <end position="408"/>
    </location>
</feature>
<dbReference type="Pfam" id="PF07670">
    <property type="entry name" value="Gate"/>
    <property type="match status" value="2"/>
</dbReference>
<feature type="transmembrane region" description="Helical" evidence="1">
    <location>
        <begin position="215"/>
        <end position="237"/>
    </location>
</feature>
<keyword evidence="1" id="KW-0472">Membrane</keyword>
<dbReference type="NCBIfam" id="TIGR02871">
    <property type="entry name" value="spore_ylbJ"/>
    <property type="match status" value="1"/>
</dbReference>
<feature type="transmembrane region" description="Helical" evidence="1">
    <location>
        <begin position="82"/>
        <end position="103"/>
    </location>
</feature>
<feature type="domain" description="Nucleoside transporter/FeoB GTPase Gate" evidence="2">
    <location>
        <begin position="47"/>
        <end position="118"/>
    </location>
</feature>
<keyword evidence="1" id="KW-0812">Transmembrane</keyword>
<keyword evidence="1" id="KW-1133">Transmembrane helix</keyword>
<dbReference type="OrthoDB" id="1645614at2"/>
<protein>
    <submittedName>
        <fullName evidence="3">Sporulation integral membrane protein YlbJ</fullName>
    </submittedName>
</protein>
<feature type="transmembrane region" description="Helical" evidence="1">
    <location>
        <begin position="243"/>
        <end position="266"/>
    </location>
</feature>
<evidence type="ECO:0000313" key="4">
    <source>
        <dbReference type="Proteomes" id="UP000295788"/>
    </source>
</evidence>
<comment type="caution">
    <text evidence="3">The sequence shown here is derived from an EMBL/GenBank/DDBJ whole genome shotgun (WGS) entry which is preliminary data.</text>
</comment>
<feature type="transmembrane region" description="Helical" evidence="1">
    <location>
        <begin position="151"/>
        <end position="172"/>
    </location>
</feature>
<keyword evidence="4" id="KW-1185">Reference proteome</keyword>
<evidence type="ECO:0000256" key="1">
    <source>
        <dbReference type="SAM" id="Phobius"/>
    </source>
</evidence>
<feature type="transmembrane region" description="Helical" evidence="1">
    <location>
        <begin position="46"/>
        <end position="70"/>
    </location>
</feature>
<dbReference type="InterPro" id="IPR011642">
    <property type="entry name" value="Gate_dom"/>
</dbReference>
<organism evidence="3 4">
    <name type="scientific">Tepidibacillus fermentans</name>
    <dbReference type="NCBI Taxonomy" id="1281767"/>
    <lineage>
        <taxon>Bacteria</taxon>
        <taxon>Bacillati</taxon>
        <taxon>Bacillota</taxon>
        <taxon>Bacilli</taxon>
        <taxon>Bacillales</taxon>
        <taxon>Bacillaceae</taxon>
        <taxon>Tepidibacillus</taxon>
    </lineage>
</organism>
<dbReference type="Proteomes" id="UP000295788">
    <property type="component" value="Unassembled WGS sequence"/>
</dbReference>
<feature type="transmembrane region" description="Helical" evidence="1">
    <location>
        <begin position="124"/>
        <end position="145"/>
    </location>
</feature>
<accession>A0A4R3K8U1</accession>
<sequence>MKIIKSSHFITVIAGLLTTSLAIAIITYPDAAFQASLQGLKIWWEIIFPALLPFFIFSEILLAFGVVHFMGELLEPLMKPLFNVPGVGAFVLAMGFASGYPMGAKLTTRLREQKMVSRVEGERLVAFTSTSDPLFLFGAIAVGFFHQVELGIFLAIVHYTSSLIVGLLMRFYEKNNPESSSRRSRLNRNEDHIIIRAFRAMHRARIADGRKFGKLLGDAVMSSIQTILMIGGFIIVFSVVLSILTQIGVTGLIISMLHFILTPLGISKDLAQSIIYGFFEVTLGAKTVSESGIYTPLIEKLAIVSSISAWSGISVHGQIAAILQKTDIRYKPFFIARIFHSIIAFVLSLVLYRPFHISETMNAIPTFVYQFSQELSTFNPLSIFQNIGYYFLWIFVVLISLSLAIHLLKRKKHLQ</sequence>
<feature type="domain" description="Nucleoside transporter/FeoB GTPase Gate" evidence="2">
    <location>
        <begin position="228"/>
        <end position="323"/>
    </location>
</feature>